<evidence type="ECO:0000313" key="2">
    <source>
        <dbReference type="Ensembl" id="ENSCAFP00030000370.1"/>
    </source>
</evidence>
<keyword evidence="1" id="KW-0472">Membrane</keyword>
<dbReference type="Ensembl" id="ENSCAFT00030000421.1">
    <property type="protein sequence ID" value="ENSCAFP00030000370.1"/>
    <property type="gene ID" value="ENSCAFG00030000262.1"/>
</dbReference>
<protein>
    <submittedName>
        <fullName evidence="2">Uncharacterized protein</fullName>
    </submittedName>
</protein>
<reference evidence="2" key="1">
    <citation type="submission" date="2019-03" db="EMBL/GenBank/DDBJ databases">
        <authorList>
            <person name="Warren W.C."/>
            <person name="Johnson G.S."/>
        </authorList>
    </citation>
    <scope>NUCLEOTIDE SEQUENCE [LARGE SCALE GENOMIC DNA]</scope>
    <source>
        <strain evidence="2">Basenji</strain>
    </source>
</reference>
<accession>A0A8C0M0H0</accession>
<feature type="transmembrane region" description="Helical" evidence="1">
    <location>
        <begin position="71"/>
        <end position="89"/>
    </location>
</feature>
<name>A0A8C0M0H0_CANLF</name>
<reference evidence="2" key="2">
    <citation type="submission" date="2025-08" db="UniProtKB">
        <authorList>
            <consortium name="Ensembl"/>
        </authorList>
    </citation>
    <scope>IDENTIFICATION</scope>
</reference>
<dbReference type="AlphaFoldDB" id="A0A8C0M0H0"/>
<proteinExistence type="predicted"/>
<sequence>ILFSVSIYLSGIPGSYNNPVFNSLRNHQNVSHNDSIILYSQEQYTRIPNSHPHHHLLSAFLPIAILIDVKWYLTVILICFFLMTTNYLICNYNLL</sequence>
<keyword evidence="1" id="KW-1133">Transmembrane helix</keyword>
<organism evidence="2 3">
    <name type="scientific">Canis lupus familiaris</name>
    <name type="common">Dog</name>
    <name type="synonym">Canis familiaris</name>
    <dbReference type="NCBI Taxonomy" id="9615"/>
    <lineage>
        <taxon>Eukaryota</taxon>
        <taxon>Metazoa</taxon>
        <taxon>Chordata</taxon>
        <taxon>Craniata</taxon>
        <taxon>Vertebrata</taxon>
        <taxon>Euteleostomi</taxon>
        <taxon>Mammalia</taxon>
        <taxon>Eutheria</taxon>
        <taxon>Laurasiatheria</taxon>
        <taxon>Carnivora</taxon>
        <taxon>Caniformia</taxon>
        <taxon>Canidae</taxon>
        <taxon>Canis</taxon>
    </lineage>
</organism>
<evidence type="ECO:0000313" key="3">
    <source>
        <dbReference type="Proteomes" id="UP000694429"/>
    </source>
</evidence>
<keyword evidence="1" id="KW-0812">Transmembrane</keyword>
<evidence type="ECO:0000256" key="1">
    <source>
        <dbReference type="SAM" id="Phobius"/>
    </source>
</evidence>
<dbReference type="Proteomes" id="UP000694429">
    <property type="component" value="Chromosome 6"/>
</dbReference>